<evidence type="ECO:0000313" key="1">
    <source>
        <dbReference type="EMBL" id="VDM04557.1"/>
    </source>
</evidence>
<accession>A0A183TNX3</accession>
<evidence type="ECO:0000313" key="2">
    <source>
        <dbReference type="Proteomes" id="UP000275846"/>
    </source>
</evidence>
<proteinExistence type="predicted"/>
<dbReference type="EMBL" id="UYSU01043832">
    <property type="protein sequence ID" value="VDM04557.1"/>
    <property type="molecule type" value="Genomic_DNA"/>
</dbReference>
<organism evidence="3">
    <name type="scientific">Schistocephalus solidus</name>
    <name type="common">Tapeworm</name>
    <dbReference type="NCBI Taxonomy" id="70667"/>
    <lineage>
        <taxon>Eukaryota</taxon>
        <taxon>Metazoa</taxon>
        <taxon>Spiralia</taxon>
        <taxon>Lophotrochozoa</taxon>
        <taxon>Platyhelminthes</taxon>
        <taxon>Cestoda</taxon>
        <taxon>Eucestoda</taxon>
        <taxon>Diphyllobothriidea</taxon>
        <taxon>Diphyllobothriidae</taxon>
        <taxon>Schistocephalus</taxon>
    </lineage>
</organism>
<keyword evidence="2" id="KW-1185">Reference proteome</keyword>
<dbReference type="STRING" id="70667.A0A183TNX3"/>
<protein>
    <submittedName>
        <fullName evidence="3">Integrase catalytic domain-containing protein</fullName>
    </submittedName>
</protein>
<sequence length="168" mass="18714">MIGPTSSTRSSSNWHWHHIRDSLPVMNVPFLLPTMRRQVFSFLHGLSHPGVPVGSSGPTAARMRGIEFAFVSRGNVAEVICITFPWIGAGAIPDAPFIHIRLEQVVLLVPSSSSKCRLTCIDRFARYPFAMLISGISGNILVHRVHIFDVPVTVITDRRSQLEPMLFR</sequence>
<dbReference type="WBParaSite" id="SSLN_0001885401-mRNA-1">
    <property type="protein sequence ID" value="SSLN_0001885401-mRNA-1"/>
    <property type="gene ID" value="SSLN_0001885401"/>
</dbReference>
<gene>
    <name evidence="1" type="ORF">SSLN_LOCUS18171</name>
</gene>
<dbReference type="AlphaFoldDB" id="A0A183TNX3"/>
<reference evidence="3" key="1">
    <citation type="submission" date="2016-06" db="UniProtKB">
        <authorList>
            <consortium name="WormBaseParasite"/>
        </authorList>
    </citation>
    <scope>IDENTIFICATION</scope>
</reference>
<evidence type="ECO:0000313" key="3">
    <source>
        <dbReference type="WBParaSite" id="SSLN_0001885401-mRNA-1"/>
    </source>
</evidence>
<reference evidence="1 2" key="2">
    <citation type="submission" date="2018-11" db="EMBL/GenBank/DDBJ databases">
        <authorList>
            <consortium name="Pathogen Informatics"/>
        </authorList>
    </citation>
    <scope>NUCLEOTIDE SEQUENCE [LARGE SCALE GENOMIC DNA]</scope>
    <source>
        <strain evidence="1 2">NST_G2</strain>
    </source>
</reference>
<name>A0A183TNX3_SCHSO</name>
<dbReference type="Proteomes" id="UP000275846">
    <property type="component" value="Unassembled WGS sequence"/>
</dbReference>